<dbReference type="AlphaFoldDB" id="A9WTG2"/>
<evidence type="ECO:0000256" key="3">
    <source>
        <dbReference type="ARBA" id="ARBA00049244"/>
    </source>
</evidence>
<dbReference type="InterPro" id="IPR002298">
    <property type="entry name" value="DNA_polymerase_A"/>
</dbReference>
<sequence length="157" mass="17481">MTRTYPRAVALVENAARAGERGEIVSTFLGRSSPPPSERWLAAQRSTTEQEQHWADNLARSRGRFTRNFVVQGSAAEWASCWLAELRRRLRAQPGLNAEMVFFLHDEVMVHCPESAVEQVSALISAAAQSAKELIYGQAPINFPVTIAVVDHYDEAK</sequence>
<feature type="domain" description="DNA-directed DNA polymerase family A palm" evidence="4">
    <location>
        <begin position="4"/>
        <end position="134"/>
    </location>
</feature>
<dbReference type="InterPro" id="IPR001098">
    <property type="entry name" value="DNA-dir_DNA_pol_A_palm_dom"/>
</dbReference>
<gene>
    <name evidence="5" type="ordered locus">RSal33209_2758</name>
</gene>
<dbReference type="SUPFAM" id="SSF56672">
    <property type="entry name" value="DNA/RNA polymerases"/>
    <property type="match status" value="1"/>
</dbReference>
<evidence type="ECO:0000313" key="5">
    <source>
        <dbReference type="EMBL" id="ABY24483.1"/>
    </source>
</evidence>
<reference evidence="6" key="1">
    <citation type="journal article" date="2008" name="J. Bacteriol.">
        <title>Genome sequence of the fish pathogen Renibacterium salmoninarum suggests reductive evolution away from an environmental Arthrobacter ancestor.</title>
        <authorList>
            <person name="Wiens G.D."/>
            <person name="Rockey D.D."/>
            <person name="Wu Z."/>
            <person name="Chang J."/>
            <person name="Levy R."/>
            <person name="Crane S."/>
            <person name="Chen D.S."/>
            <person name="Capri G.R."/>
            <person name="Burnett J.R."/>
            <person name="Sudheesh P.S."/>
            <person name="Schipma M.J."/>
            <person name="Burd H."/>
            <person name="Bhattacharyya A."/>
            <person name="Rhodes L.D."/>
            <person name="Kaul R."/>
            <person name="Strom M.S."/>
        </authorList>
    </citation>
    <scope>NUCLEOTIDE SEQUENCE [LARGE SCALE GENOMIC DNA]</scope>
    <source>
        <strain evidence="6">ATCC 33209 / DSM 20767 / JCM 11484 / NBRC 15589 / NCIMB 2235</strain>
    </source>
</reference>
<keyword evidence="5" id="KW-0808">Transferase</keyword>
<dbReference type="Pfam" id="PF00476">
    <property type="entry name" value="DNA_pol_A"/>
    <property type="match status" value="1"/>
</dbReference>
<name>A9WTG2_RENSM</name>
<dbReference type="GO" id="GO:0006302">
    <property type="term" value="P:double-strand break repair"/>
    <property type="evidence" value="ECO:0007669"/>
    <property type="project" value="TreeGrafter"/>
</dbReference>
<evidence type="ECO:0000256" key="2">
    <source>
        <dbReference type="ARBA" id="ARBA00022705"/>
    </source>
</evidence>
<comment type="catalytic activity">
    <reaction evidence="3">
        <text>DNA(n) + a 2'-deoxyribonucleoside 5'-triphosphate = DNA(n+1) + diphosphate</text>
        <dbReference type="Rhea" id="RHEA:22508"/>
        <dbReference type="Rhea" id="RHEA-COMP:17339"/>
        <dbReference type="Rhea" id="RHEA-COMP:17340"/>
        <dbReference type="ChEBI" id="CHEBI:33019"/>
        <dbReference type="ChEBI" id="CHEBI:61560"/>
        <dbReference type="ChEBI" id="CHEBI:173112"/>
        <dbReference type="EC" id="2.7.7.7"/>
    </reaction>
</comment>
<dbReference type="EC" id="2.7.7.7" evidence="1"/>
<dbReference type="GO" id="GO:0003887">
    <property type="term" value="F:DNA-directed DNA polymerase activity"/>
    <property type="evidence" value="ECO:0007669"/>
    <property type="project" value="UniProtKB-EC"/>
</dbReference>
<dbReference type="KEGG" id="rsa:RSal33209_2758"/>
<dbReference type="InterPro" id="IPR043502">
    <property type="entry name" value="DNA/RNA_pol_sf"/>
</dbReference>
<dbReference type="Gene3D" id="3.30.70.370">
    <property type="match status" value="1"/>
</dbReference>
<keyword evidence="2" id="KW-0235">DNA replication</keyword>
<dbReference type="EMBL" id="CP000910">
    <property type="protein sequence ID" value="ABY24483.1"/>
    <property type="molecule type" value="Genomic_DNA"/>
</dbReference>
<dbReference type="PANTHER" id="PTHR10133">
    <property type="entry name" value="DNA POLYMERASE I"/>
    <property type="match status" value="1"/>
</dbReference>
<keyword evidence="5" id="KW-0548">Nucleotidyltransferase</keyword>
<evidence type="ECO:0000259" key="4">
    <source>
        <dbReference type="Pfam" id="PF00476"/>
    </source>
</evidence>
<dbReference type="GO" id="GO:0006261">
    <property type="term" value="P:DNA-templated DNA replication"/>
    <property type="evidence" value="ECO:0007669"/>
    <property type="project" value="InterPro"/>
</dbReference>
<accession>A9WTG2</accession>
<evidence type="ECO:0000256" key="1">
    <source>
        <dbReference type="ARBA" id="ARBA00012417"/>
    </source>
</evidence>
<dbReference type="GO" id="GO:0003677">
    <property type="term" value="F:DNA binding"/>
    <property type="evidence" value="ECO:0007669"/>
    <property type="project" value="InterPro"/>
</dbReference>
<dbReference type="PANTHER" id="PTHR10133:SF27">
    <property type="entry name" value="DNA POLYMERASE NU"/>
    <property type="match status" value="1"/>
</dbReference>
<dbReference type="STRING" id="288705.RSal33209_2758"/>
<dbReference type="eggNOG" id="COG0749">
    <property type="taxonomic scope" value="Bacteria"/>
</dbReference>
<organism evidence="5 6">
    <name type="scientific">Renibacterium salmoninarum (strain ATCC 33209 / DSM 20767 / JCM 11484 / NBRC 15589 / NCIMB 2235)</name>
    <dbReference type="NCBI Taxonomy" id="288705"/>
    <lineage>
        <taxon>Bacteria</taxon>
        <taxon>Bacillati</taxon>
        <taxon>Actinomycetota</taxon>
        <taxon>Actinomycetes</taxon>
        <taxon>Micrococcales</taxon>
        <taxon>Micrococcaceae</taxon>
        <taxon>Renibacterium</taxon>
    </lineage>
</organism>
<dbReference type="Proteomes" id="UP000002007">
    <property type="component" value="Chromosome"/>
</dbReference>
<evidence type="ECO:0000313" key="6">
    <source>
        <dbReference type="Proteomes" id="UP000002007"/>
    </source>
</evidence>
<proteinExistence type="predicted"/>
<protein>
    <recommendedName>
        <fullName evidence="1">DNA-directed DNA polymerase</fullName>
        <ecNumber evidence="1">2.7.7.7</ecNumber>
    </recommendedName>
</protein>
<dbReference type="HOGENOM" id="CLU_1676438_0_0_11"/>
<keyword evidence="6" id="KW-1185">Reference proteome</keyword>